<evidence type="ECO:0000256" key="1">
    <source>
        <dbReference type="ARBA" id="ARBA00004651"/>
    </source>
</evidence>
<comment type="caution">
    <text evidence="8">The sequence shown here is derived from an EMBL/GenBank/DDBJ whole genome shotgun (WGS) entry which is preliminary data.</text>
</comment>
<dbReference type="PANTHER" id="PTHR43549:SF2">
    <property type="entry name" value="MULTIDRUG RESISTANCE PROTEIN NORM-RELATED"/>
    <property type="match status" value="1"/>
</dbReference>
<keyword evidence="3" id="KW-1003">Cell membrane</keyword>
<organism evidence="8 9">
    <name type="scientific">Aspergillus mulundensis</name>
    <dbReference type="NCBI Taxonomy" id="1810919"/>
    <lineage>
        <taxon>Eukaryota</taxon>
        <taxon>Fungi</taxon>
        <taxon>Dikarya</taxon>
        <taxon>Ascomycota</taxon>
        <taxon>Pezizomycotina</taxon>
        <taxon>Eurotiomycetes</taxon>
        <taxon>Eurotiomycetidae</taxon>
        <taxon>Eurotiales</taxon>
        <taxon>Aspergillaceae</taxon>
        <taxon>Aspergillus</taxon>
        <taxon>Aspergillus subgen. Nidulantes</taxon>
    </lineage>
</organism>
<keyword evidence="2" id="KW-0813">Transport</keyword>
<dbReference type="GeneID" id="38118279"/>
<feature type="transmembrane region" description="Helical" evidence="7">
    <location>
        <begin position="226"/>
        <end position="249"/>
    </location>
</feature>
<feature type="transmembrane region" description="Helical" evidence="7">
    <location>
        <begin position="194"/>
        <end position="214"/>
    </location>
</feature>
<dbReference type="Proteomes" id="UP000256690">
    <property type="component" value="Unassembled WGS sequence"/>
</dbReference>
<reference evidence="8 9" key="1">
    <citation type="journal article" date="2018" name="IMA Fungus">
        <title>IMA Genome-F 9: Draft genome sequence of Annulohypoxylon stygium, Aspergillus mulundensis, Berkeleyomyces basicola (syn. Thielaviopsis basicola), Ceratocystis smalleyi, two Cercospora beticola strains, Coleophoma cylindrospora, Fusarium fracticaudum, Phialophora cf. hyalina, and Morchella septimelata.</title>
        <authorList>
            <person name="Wingfield B.D."/>
            <person name="Bills G.F."/>
            <person name="Dong Y."/>
            <person name="Huang W."/>
            <person name="Nel W.J."/>
            <person name="Swalarsk-Parry B.S."/>
            <person name="Vaghefi N."/>
            <person name="Wilken P.M."/>
            <person name="An Z."/>
            <person name="de Beer Z.W."/>
            <person name="De Vos L."/>
            <person name="Chen L."/>
            <person name="Duong T.A."/>
            <person name="Gao Y."/>
            <person name="Hammerbacher A."/>
            <person name="Kikkert J.R."/>
            <person name="Li Y."/>
            <person name="Li H."/>
            <person name="Li K."/>
            <person name="Li Q."/>
            <person name="Liu X."/>
            <person name="Ma X."/>
            <person name="Naidoo K."/>
            <person name="Pethybridge S.J."/>
            <person name="Sun J."/>
            <person name="Steenkamp E.T."/>
            <person name="van der Nest M.A."/>
            <person name="van Wyk S."/>
            <person name="Wingfield M.J."/>
            <person name="Xiong C."/>
            <person name="Yue Q."/>
            <person name="Zhang X."/>
        </authorList>
    </citation>
    <scope>NUCLEOTIDE SEQUENCE [LARGE SCALE GENOMIC DNA]</scope>
    <source>
        <strain evidence="8 9">DSM 5745</strain>
    </source>
</reference>
<feature type="transmembrane region" description="Helical" evidence="7">
    <location>
        <begin position="165"/>
        <end position="182"/>
    </location>
</feature>
<evidence type="ECO:0000313" key="8">
    <source>
        <dbReference type="EMBL" id="RDW72737.1"/>
    </source>
</evidence>
<feature type="transmembrane region" description="Helical" evidence="7">
    <location>
        <begin position="122"/>
        <end position="145"/>
    </location>
</feature>
<feature type="transmembrane region" description="Helical" evidence="7">
    <location>
        <begin position="414"/>
        <end position="437"/>
    </location>
</feature>
<dbReference type="GO" id="GO:0005886">
    <property type="term" value="C:plasma membrane"/>
    <property type="evidence" value="ECO:0007669"/>
    <property type="project" value="UniProtKB-SubCell"/>
</dbReference>
<dbReference type="PANTHER" id="PTHR43549">
    <property type="entry name" value="MULTIDRUG RESISTANCE PROTEIN YPNP-RELATED"/>
    <property type="match status" value="1"/>
</dbReference>
<dbReference type="RefSeq" id="XP_026601957.1">
    <property type="nucleotide sequence ID" value="XM_026749925.1"/>
</dbReference>
<dbReference type="AlphaFoldDB" id="A0A3D8RFC3"/>
<feature type="transmembrane region" description="Helical" evidence="7">
    <location>
        <begin position="449"/>
        <end position="467"/>
    </location>
</feature>
<dbReference type="OrthoDB" id="2119662at2759"/>
<evidence type="ECO:0000256" key="2">
    <source>
        <dbReference type="ARBA" id="ARBA00022448"/>
    </source>
</evidence>
<feature type="transmembrane region" description="Helical" evidence="7">
    <location>
        <begin position="479"/>
        <end position="501"/>
    </location>
</feature>
<comment type="subcellular location">
    <subcellularLocation>
        <location evidence="1">Cell membrane</location>
        <topology evidence="1">Multi-pass membrane protein</topology>
    </subcellularLocation>
</comment>
<evidence type="ECO:0000256" key="3">
    <source>
        <dbReference type="ARBA" id="ARBA00022475"/>
    </source>
</evidence>
<feature type="transmembrane region" description="Helical" evidence="7">
    <location>
        <begin position="372"/>
        <end position="394"/>
    </location>
</feature>
<evidence type="ECO:0000256" key="6">
    <source>
        <dbReference type="ARBA" id="ARBA00023136"/>
    </source>
</evidence>
<feature type="transmembrane region" description="Helical" evidence="7">
    <location>
        <begin position="294"/>
        <end position="315"/>
    </location>
</feature>
<dbReference type="STRING" id="1810919.A0A3D8RFC3"/>
<feature type="transmembrane region" description="Helical" evidence="7">
    <location>
        <begin position="52"/>
        <end position="73"/>
    </location>
</feature>
<keyword evidence="6 7" id="KW-0472">Membrane</keyword>
<proteinExistence type="predicted"/>
<dbReference type="EMBL" id="PVWQ01000009">
    <property type="protein sequence ID" value="RDW72737.1"/>
    <property type="molecule type" value="Genomic_DNA"/>
</dbReference>
<keyword evidence="5 7" id="KW-1133">Transmembrane helix</keyword>
<keyword evidence="9" id="KW-1185">Reference proteome</keyword>
<evidence type="ECO:0000256" key="4">
    <source>
        <dbReference type="ARBA" id="ARBA00022692"/>
    </source>
</evidence>
<name>A0A3D8RFC3_9EURO</name>
<evidence type="ECO:0008006" key="10">
    <source>
        <dbReference type="Google" id="ProtNLM"/>
    </source>
</evidence>
<dbReference type="InterPro" id="IPR052031">
    <property type="entry name" value="Membrane_Transporter-Flippase"/>
</dbReference>
<gene>
    <name evidence="8" type="ORF">DSM5745_07909</name>
</gene>
<evidence type="ECO:0000256" key="7">
    <source>
        <dbReference type="SAM" id="Phobius"/>
    </source>
</evidence>
<evidence type="ECO:0000256" key="5">
    <source>
        <dbReference type="ARBA" id="ARBA00022989"/>
    </source>
</evidence>
<keyword evidence="4 7" id="KW-0812">Transmembrane</keyword>
<protein>
    <recommendedName>
        <fullName evidence="10">MATE efflux family protein</fullName>
    </recommendedName>
</protein>
<accession>A0A3D8RFC3</accession>
<sequence length="513" mass="56785">MAPNVEESGVLILAREDTDTGAAQEPQTDNLWSLKWTVGDGWWHRSSYTGALLFNVAAFILPALYSTLVKIWIANIDSSLVVTTDVYTYIGTVAEVLNEGLPRAVWVTIADKEARSFKARLGLAHTLLVFQSILGLIMSIAFAAAARSFSAAFVPHDVREASITYVRISAFSAFSSAIEVAVSNATRALDKPDVPFFISSVKIAINIILDLLIISKFHVGSWTPDINVQAGIRLTCDLVAAAAGLLYFFGTTSIERIGRRLHWKSEMPTVAAFLVLLKPGSFTFIESAVRNALYLWLVSGVVAMSADYATAWGVFSTIRWGLIMVPIQALEATTLAFVGHAWGQLKQKEDGRRRSWTNSLQYGTPSPVIRPAILSVAIVLVIEIPLLIFMSLFGCERFAFWLSQSERVSDIVTHMWHTIDWCYILYGISTQLAAILLATRTSWYLGQSLISNLFYVLPWAIVCQVAHLDADNAWTYHSLVFGGSLVFSFGEILIVDAFWAWRFLRGKLSAHKV</sequence>
<evidence type="ECO:0000313" key="9">
    <source>
        <dbReference type="Proteomes" id="UP000256690"/>
    </source>
</evidence>